<feature type="region of interest" description="Disordered" evidence="1">
    <location>
        <begin position="731"/>
        <end position="754"/>
    </location>
</feature>
<feature type="transmembrane region" description="Helical" evidence="2">
    <location>
        <begin position="606"/>
        <end position="625"/>
    </location>
</feature>
<feature type="region of interest" description="Disordered" evidence="1">
    <location>
        <begin position="912"/>
        <end position="1092"/>
    </location>
</feature>
<feature type="region of interest" description="Disordered" evidence="1">
    <location>
        <begin position="785"/>
        <end position="891"/>
    </location>
</feature>
<feature type="compositionally biased region" description="Polar residues" evidence="1">
    <location>
        <begin position="940"/>
        <end position="967"/>
    </location>
</feature>
<feature type="transmembrane region" description="Helical" evidence="2">
    <location>
        <begin position="568"/>
        <end position="586"/>
    </location>
</feature>
<keyword evidence="3" id="KW-0732">Signal</keyword>
<feature type="transmembrane region" description="Helical" evidence="2">
    <location>
        <begin position="262"/>
        <end position="281"/>
    </location>
</feature>
<dbReference type="EMBL" id="CP079956">
    <property type="protein sequence ID" value="QYA34060.1"/>
    <property type="molecule type" value="Genomic_DNA"/>
</dbReference>
<evidence type="ECO:0000256" key="2">
    <source>
        <dbReference type="SAM" id="Phobius"/>
    </source>
</evidence>
<feature type="transmembrane region" description="Helical" evidence="2">
    <location>
        <begin position="301"/>
        <end position="319"/>
    </location>
</feature>
<protein>
    <submittedName>
        <fullName evidence="4">Uncharacterized protein</fullName>
    </submittedName>
</protein>
<feature type="compositionally biased region" description="Polar residues" evidence="1">
    <location>
        <begin position="977"/>
        <end position="1000"/>
    </location>
</feature>
<sequence>MQKKVILLLCMMLTFMMITPAIVHANKTGAEAVRTLPSLDEGVTEKIEKDAKNKDDNSENADLLQERLNQDESAKSEGVADTSMWTMYAQFIMTSANKEKGEKESKNDKNALEKAFDGAISGIIGDGGVTLDIPYKKMYSLSNELSGKKGDDKDITGTQLASFLGTYSHYNYIDTVSGNRIASTTSNGISFVLKMIAGFIIVTSLAVYYMINSLLSLLVNGMIEINPFKILGFGDDKNIALENPIAKGIQTILYEIGLDDTFFTVITEFGLIFVVAFFGFKLMKYLSDKDFTGVWKTLQKFGIQIFTMFAMIPIIMLIYSEAAKGIKAMNEETSVNSNLASQYILDVRGWAASQNLSPSGLYNPAFPNSNASKEYIDNTFSPISSRQMIADINRQTYQTLYGEGLGKKIGFDLVQNWSMNENFNVNTYFGDIQRGTLPNGDNDLPAHTNFLTHYPNASYKDIEYAMWSGTQNVNDKLRDVKNPQFKPKEKIGVFEENTFSTQSVALMLQSSFDKSGTHFYAYNLAPTGMQGNMKNLSTVKTEWKTHTMPGEGSLGIFASGLSLTAKSLGYAILGIGCIIALLTVNLFETAGRFFKSLFKAIMFGDFNQAVALLFISISFLVSSLIAMLLPSLFVNFITVLTGAINLVTQNFLPSSILEMIGGIATLYLCYKVGWGGKVGTKKISPAKAIIGIPSEMAIGFADRVDMMSGQNIGDGFKQGMRGAKYKGRQNTRELGKAAANSSQNARRRLKGGSKGVVMTGAKEAAKGFVTGGVVGAAAGGAVGAAKGGYKGMKTPETRAKLSASGLKKNIKEGHQEGQKKKQQKEMESSYTTYRSGNPSLGAKNVSLEDRKNNFSNTEYNNLKGSSNADEFKNNLSSSSNGESVAYNTPSGRTALQGTEFVDDKGSVSNQKVQAFKTEYQQAERDGKVTDEMKQKKEQLDNSFNAGAEQLYSNHPNAGKSNQSLNSSDIKRSDKASEINQASRSNNPTTSKVNTDGNSKAATDLSKSKSTAESKNILQNTTASKNKAVKPKTNGVPKGGALRLTPEERQALKLKYSERERFRQRRAKEQAERQARIDKRVREFRERRNRPEE</sequence>
<feature type="chain" id="PRO_5043871308" evidence="3">
    <location>
        <begin position="26"/>
        <end position="1092"/>
    </location>
</feature>
<feature type="compositionally biased region" description="Polar residues" evidence="1">
    <location>
        <begin position="828"/>
        <end position="838"/>
    </location>
</feature>
<name>A0AAT9P722_9STAP</name>
<reference evidence="4" key="1">
    <citation type="submission" date="2024-06" db="EMBL/GenBank/DDBJ databases">
        <title>Prevalence and characterization of methicillin-resistant Macrococcus spp. in food producing animals and meat in Switzerland in 2019.</title>
        <authorList>
            <person name="Keller J.E."/>
            <person name="Schwendener S."/>
            <person name="Neuenschwander J."/>
            <person name="Overesch G."/>
            <person name="Perreten V."/>
        </authorList>
    </citation>
    <scope>NUCLEOTIDE SEQUENCE</scope>
    <source>
        <strain evidence="4">19Msa1099</strain>
        <plasmid evidence="4">p19Msa1047_11</plasmid>
    </source>
</reference>
<evidence type="ECO:0000256" key="3">
    <source>
        <dbReference type="SAM" id="SignalP"/>
    </source>
</evidence>
<feature type="compositionally biased region" description="Basic and acidic residues" evidence="1">
    <location>
        <begin position="1044"/>
        <end position="1092"/>
    </location>
</feature>
<feature type="transmembrane region" description="Helical" evidence="2">
    <location>
        <begin position="191"/>
        <end position="211"/>
    </location>
</feature>
<keyword evidence="2" id="KW-1133">Transmembrane helix</keyword>
<keyword evidence="2" id="KW-0472">Membrane</keyword>
<feature type="compositionally biased region" description="Basic and acidic residues" evidence="1">
    <location>
        <begin position="809"/>
        <end position="827"/>
    </location>
</feature>
<accession>A0AAT9P722</accession>
<keyword evidence="4" id="KW-0614">Plasmid</keyword>
<dbReference type="AlphaFoldDB" id="A0AAT9P722"/>
<feature type="compositionally biased region" description="Polar residues" evidence="1">
    <location>
        <begin position="853"/>
        <end position="891"/>
    </location>
</feature>
<feature type="compositionally biased region" description="Basic and acidic residues" evidence="1">
    <location>
        <begin position="921"/>
        <end position="939"/>
    </location>
</feature>
<geneLocation type="plasmid" evidence="4">
    <name>p19Msa1047_11</name>
</geneLocation>
<feature type="signal peptide" evidence="3">
    <location>
        <begin position="1"/>
        <end position="25"/>
    </location>
</feature>
<proteinExistence type="predicted"/>
<evidence type="ECO:0000256" key="1">
    <source>
        <dbReference type="SAM" id="MobiDB-lite"/>
    </source>
</evidence>
<evidence type="ECO:0000313" key="4">
    <source>
        <dbReference type="EMBL" id="QYA34060.1"/>
    </source>
</evidence>
<gene>
    <name evidence="4" type="ORF">KYI10_11720</name>
</gene>
<feature type="compositionally biased region" description="Polar residues" evidence="1">
    <location>
        <begin position="1012"/>
        <end position="1024"/>
    </location>
</feature>
<organism evidence="4">
    <name type="scientific">Macrococcus psychrotolerans</name>
    <dbReference type="NCBI Taxonomy" id="3039389"/>
    <lineage>
        <taxon>Bacteria</taxon>
        <taxon>Bacillati</taxon>
        <taxon>Bacillota</taxon>
        <taxon>Bacilli</taxon>
        <taxon>Bacillales</taxon>
        <taxon>Staphylococcaceae</taxon>
        <taxon>Macrococcus</taxon>
    </lineage>
</organism>
<keyword evidence="2" id="KW-0812">Transmembrane</keyword>